<dbReference type="Gene3D" id="2.60.40.790">
    <property type="match status" value="1"/>
</dbReference>
<dbReference type="InterPro" id="IPR008978">
    <property type="entry name" value="HSP20-like_chaperone"/>
</dbReference>
<dbReference type="Pfam" id="PF00011">
    <property type="entry name" value="HSP20"/>
    <property type="match status" value="1"/>
</dbReference>
<comment type="similarity">
    <text evidence="1 2">Belongs to the small heat shock protein (HSP20) family.</text>
</comment>
<dbReference type="PROSITE" id="PS51203">
    <property type="entry name" value="CS"/>
    <property type="match status" value="1"/>
</dbReference>
<reference evidence="6" key="1">
    <citation type="submission" date="2017-09" db="EMBL/GenBank/DDBJ databases">
        <title>Depth-based differentiation of microbial function through sediment-hosted aquifers and enrichment of novel symbionts in the deep terrestrial subsurface.</title>
        <authorList>
            <person name="Probst A.J."/>
            <person name="Ladd B."/>
            <person name="Jarett J.K."/>
            <person name="Geller-Mcgrath D.E."/>
            <person name="Sieber C.M.K."/>
            <person name="Emerson J.B."/>
            <person name="Anantharaman K."/>
            <person name="Thomas B.C."/>
            <person name="Malmstrom R."/>
            <person name="Stieglmeier M."/>
            <person name="Klingl A."/>
            <person name="Woyke T."/>
            <person name="Ryan C.M."/>
            <person name="Banfield J.F."/>
        </authorList>
    </citation>
    <scope>NUCLEOTIDE SEQUENCE [LARGE SCALE GENOMIC DNA]</scope>
</reference>
<feature type="domain" description="CS" evidence="4">
    <location>
        <begin position="81"/>
        <end position="181"/>
    </location>
</feature>
<name>A0A2M7T6S0_9ACTN</name>
<evidence type="ECO:0000256" key="2">
    <source>
        <dbReference type="RuleBase" id="RU003616"/>
    </source>
</evidence>
<evidence type="ECO:0000256" key="1">
    <source>
        <dbReference type="PROSITE-ProRule" id="PRU00285"/>
    </source>
</evidence>
<dbReference type="InterPro" id="IPR031107">
    <property type="entry name" value="Small_HSP"/>
</dbReference>
<organism evidence="5 6">
    <name type="scientific">Candidatus Aquicultor secundus</name>
    <dbReference type="NCBI Taxonomy" id="1973895"/>
    <lineage>
        <taxon>Bacteria</taxon>
        <taxon>Bacillati</taxon>
        <taxon>Actinomycetota</taxon>
        <taxon>Candidatus Aquicultoria</taxon>
        <taxon>Candidatus Aquicultorales</taxon>
        <taxon>Candidatus Aquicultoraceae</taxon>
        <taxon>Candidatus Aquicultor</taxon>
    </lineage>
</organism>
<dbReference type="InterPro" id="IPR002068">
    <property type="entry name" value="A-crystallin/Hsp20_dom"/>
</dbReference>
<evidence type="ECO:0000313" key="5">
    <source>
        <dbReference type="EMBL" id="PIZ36642.1"/>
    </source>
</evidence>
<dbReference type="SUPFAM" id="SSF49764">
    <property type="entry name" value="HSP20-like chaperones"/>
    <property type="match status" value="1"/>
</dbReference>
<dbReference type="InterPro" id="IPR007052">
    <property type="entry name" value="CS_dom"/>
</dbReference>
<gene>
    <name evidence="5" type="ORF">COY37_08180</name>
</gene>
<dbReference type="PANTHER" id="PTHR11527">
    <property type="entry name" value="HEAT-SHOCK PROTEIN 20 FAMILY MEMBER"/>
    <property type="match status" value="1"/>
</dbReference>
<sequence length="181" mass="21385">MGKCREQKRARSLLALTRHDNLFYTGKDVWSRVHTICKNEEEVLNMAMRRFDPWRDLMRMQEDLNRLFHKTFGPEPEAEAMWMPSADIYQKENKLIVTMDLPDVDPKDIDVSVVENTLRIKGERKHTEEAKKENYYRSERFYGSFERVIELPMPVKTEDVEATYKDGVLTIDLPVAEEKKG</sequence>
<dbReference type="AlphaFoldDB" id="A0A2M7T6S0"/>
<dbReference type="CDD" id="cd06464">
    <property type="entry name" value="ACD_sHsps-like"/>
    <property type="match status" value="1"/>
</dbReference>
<evidence type="ECO:0000259" key="4">
    <source>
        <dbReference type="PROSITE" id="PS51203"/>
    </source>
</evidence>
<accession>A0A2M7T6S0</accession>
<dbReference type="Proteomes" id="UP000230956">
    <property type="component" value="Unassembled WGS sequence"/>
</dbReference>
<feature type="non-terminal residue" evidence="5">
    <location>
        <position position="181"/>
    </location>
</feature>
<evidence type="ECO:0000259" key="3">
    <source>
        <dbReference type="PROSITE" id="PS01031"/>
    </source>
</evidence>
<comment type="caution">
    <text evidence="5">The sequence shown here is derived from an EMBL/GenBank/DDBJ whole genome shotgun (WGS) entry which is preliminary data.</text>
</comment>
<dbReference type="PROSITE" id="PS01031">
    <property type="entry name" value="SHSP"/>
    <property type="match status" value="1"/>
</dbReference>
<proteinExistence type="inferred from homology"/>
<protein>
    <submittedName>
        <fullName evidence="5">Uncharacterized protein</fullName>
    </submittedName>
</protein>
<feature type="domain" description="SHSP" evidence="3">
    <location>
        <begin position="77"/>
        <end position="181"/>
    </location>
</feature>
<dbReference type="EMBL" id="PFNG01000193">
    <property type="protein sequence ID" value="PIZ36642.1"/>
    <property type="molecule type" value="Genomic_DNA"/>
</dbReference>
<evidence type="ECO:0000313" key="6">
    <source>
        <dbReference type="Proteomes" id="UP000230956"/>
    </source>
</evidence>